<sequence>MLKTKKIYITIIILSLIASGCASYKPGLSSMWGADYNELSKVKRDGVTKEINMPIDKTFDEVLKIAGENKLTVFKKDSKKKFLILIGFPKQTNTTRVGVFFEPINNSSTIITLSSLSSATLVKAKKIIFENIKPEK</sequence>
<proteinExistence type="predicted"/>
<name>A0A0F0CJ60_9BACT</name>
<protein>
    <submittedName>
        <fullName evidence="1">Membrane or secreted protein</fullName>
    </submittedName>
</protein>
<evidence type="ECO:0000313" key="2">
    <source>
        <dbReference type="Proteomes" id="UP000033428"/>
    </source>
</evidence>
<keyword evidence="2" id="KW-1185">Reference proteome</keyword>
<dbReference type="Proteomes" id="UP000033428">
    <property type="component" value="Unassembled WGS sequence"/>
</dbReference>
<accession>A0A0F0CJ60</accession>
<comment type="caution">
    <text evidence="1">The sequence shown here is derived from an EMBL/GenBank/DDBJ whole genome shotgun (WGS) entry which is preliminary data.</text>
</comment>
<dbReference type="PROSITE" id="PS51257">
    <property type="entry name" value="PROKAR_LIPOPROTEIN"/>
    <property type="match status" value="1"/>
</dbReference>
<dbReference type="EMBL" id="JYNY01000634">
    <property type="protein sequence ID" value="KJJ83242.1"/>
    <property type="molecule type" value="Genomic_DNA"/>
</dbReference>
<gene>
    <name evidence="1" type="ORF">OMAG_002916</name>
</gene>
<evidence type="ECO:0000313" key="1">
    <source>
        <dbReference type="EMBL" id="KJJ83242.1"/>
    </source>
</evidence>
<dbReference type="AlphaFoldDB" id="A0A0F0CJ60"/>
<organism evidence="1 2">
    <name type="scientific">Candidatus Omnitrophus magneticus</name>
    <dbReference type="NCBI Taxonomy" id="1609969"/>
    <lineage>
        <taxon>Bacteria</taxon>
        <taxon>Pseudomonadati</taxon>
        <taxon>Candidatus Omnitrophota</taxon>
        <taxon>Candidatus Omnitrophus</taxon>
    </lineage>
</organism>
<reference evidence="1 2" key="1">
    <citation type="submission" date="2015-02" db="EMBL/GenBank/DDBJ databases">
        <title>Single-cell genomics of uncultivated deep-branching MTB reveals a conserved set of magnetosome genes.</title>
        <authorList>
            <person name="Kolinko S."/>
            <person name="Richter M."/>
            <person name="Glockner F.O."/>
            <person name="Brachmann A."/>
            <person name="Schuler D."/>
        </authorList>
    </citation>
    <scope>NUCLEOTIDE SEQUENCE [LARGE SCALE GENOMIC DNA]</scope>
    <source>
        <strain evidence="1">SKK-01</strain>
    </source>
</reference>